<gene>
    <name evidence="11" type="ORF">HELGO_WM3868</name>
</gene>
<evidence type="ECO:0000256" key="2">
    <source>
        <dbReference type="ARBA" id="ARBA00004141"/>
    </source>
</evidence>
<keyword evidence="5" id="KW-0808">Transferase</keyword>
<reference evidence="11" key="1">
    <citation type="submission" date="2020-01" db="EMBL/GenBank/DDBJ databases">
        <authorList>
            <person name="Meier V. D."/>
            <person name="Meier V D."/>
        </authorList>
    </citation>
    <scope>NUCLEOTIDE SEQUENCE</scope>
    <source>
        <strain evidence="11">HLG_WM_MAG_04</strain>
    </source>
</reference>
<dbReference type="InterPro" id="IPR047994">
    <property type="entry name" value="ArsS-like"/>
</dbReference>
<dbReference type="GO" id="GO:0000155">
    <property type="term" value="F:phosphorelay sensor kinase activity"/>
    <property type="evidence" value="ECO:0007669"/>
    <property type="project" value="InterPro"/>
</dbReference>
<dbReference type="PANTHER" id="PTHR45528:SF12">
    <property type="entry name" value="SENSOR HISTIDINE KINASE ARSS"/>
    <property type="match status" value="1"/>
</dbReference>
<dbReference type="EMBL" id="CACVAX010000018">
    <property type="protein sequence ID" value="CAA6808449.1"/>
    <property type="molecule type" value="Genomic_DNA"/>
</dbReference>
<evidence type="ECO:0000256" key="9">
    <source>
        <dbReference type="ARBA" id="ARBA00023136"/>
    </source>
</evidence>
<keyword evidence="4" id="KW-0597">Phosphoprotein</keyword>
<evidence type="ECO:0000256" key="3">
    <source>
        <dbReference type="ARBA" id="ARBA00012438"/>
    </source>
</evidence>
<organism evidence="11">
    <name type="scientific">uncultured Sulfurovum sp</name>
    <dbReference type="NCBI Taxonomy" id="269237"/>
    <lineage>
        <taxon>Bacteria</taxon>
        <taxon>Pseudomonadati</taxon>
        <taxon>Campylobacterota</taxon>
        <taxon>Epsilonproteobacteria</taxon>
        <taxon>Campylobacterales</taxon>
        <taxon>Sulfurovaceae</taxon>
        <taxon>Sulfurovum</taxon>
        <taxon>environmental samples</taxon>
    </lineage>
</organism>
<comment type="catalytic activity">
    <reaction evidence="1">
        <text>ATP + protein L-histidine = ADP + protein N-phospho-L-histidine.</text>
        <dbReference type="EC" id="2.7.13.3"/>
    </reaction>
</comment>
<evidence type="ECO:0000256" key="1">
    <source>
        <dbReference type="ARBA" id="ARBA00000085"/>
    </source>
</evidence>
<dbReference type="Gene3D" id="1.10.287.130">
    <property type="match status" value="1"/>
</dbReference>
<dbReference type="EC" id="2.7.13.3" evidence="3"/>
<feature type="transmembrane region" description="Helical" evidence="10">
    <location>
        <begin position="130"/>
        <end position="152"/>
    </location>
</feature>
<dbReference type="Gene3D" id="3.30.565.10">
    <property type="entry name" value="Histidine kinase-like ATPase, C-terminal domain"/>
    <property type="match status" value="1"/>
</dbReference>
<dbReference type="AlphaFoldDB" id="A0A6S6SZ49"/>
<evidence type="ECO:0000256" key="5">
    <source>
        <dbReference type="ARBA" id="ARBA00022679"/>
    </source>
</evidence>
<protein>
    <recommendedName>
        <fullName evidence="3">histidine kinase</fullName>
        <ecNumber evidence="3">2.7.13.3</ecNumber>
    </recommendedName>
</protein>
<dbReference type="InterPro" id="IPR003661">
    <property type="entry name" value="HisK_dim/P_dom"/>
</dbReference>
<evidence type="ECO:0000256" key="4">
    <source>
        <dbReference type="ARBA" id="ARBA00022553"/>
    </source>
</evidence>
<dbReference type="CDD" id="cd00082">
    <property type="entry name" value="HisKA"/>
    <property type="match status" value="1"/>
</dbReference>
<accession>A0A6S6SZ49</accession>
<name>A0A6S6SZ49_9BACT</name>
<evidence type="ECO:0000256" key="7">
    <source>
        <dbReference type="ARBA" id="ARBA00022777"/>
    </source>
</evidence>
<sequence>MNSLIFKVKLLGGFLALLVTIMVYFGMEYAITYAKGREITNSILLYKTLKHETPSVIEAYLRQNSLEEIHWDEVEHVLKEAKYVIETPIYREVFQSGNIGLYIYKGYYYYSFKMHGQTSYFKNLHRDDNYILYLTVAVTLLLFMLLSIYIYIINAIKPIKTLYVKINHFSNKRANIVPELSFKNKDEIALVSSEFDKAVERIEKLEKTRTLFWRNIMHELKTPMTQGVLMVHLLDINGDEKNELLMIFERMKEQLNKLKQLEHLSAETLELKLQEVNMIDIIDDIKDMIDADEHALHYTPIQSRFKVNTEFFVIALKNLIANAIAYSPDHQVLVLHKNNKLYVINKGQSLRSNFETYTKAFVREDLSKNGMGLGLYLSKEIFLKHRVSMKYRYFHEHHMIILDLKKIKV</sequence>
<dbReference type="GO" id="GO:0016020">
    <property type="term" value="C:membrane"/>
    <property type="evidence" value="ECO:0007669"/>
    <property type="project" value="UniProtKB-SubCell"/>
</dbReference>
<evidence type="ECO:0000256" key="6">
    <source>
        <dbReference type="ARBA" id="ARBA00022692"/>
    </source>
</evidence>
<keyword evidence="7 11" id="KW-0418">Kinase</keyword>
<proteinExistence type="predicted"/>
<keyword evidence="8 10" id="KW-1133">Transmembrane helix</keyword>
<feature type="transmembrane region" description="Helical" evidence="10">
    <location>
        <begin position="6"/>
        <end position="27"/>
    </location>
</feature>
<evidence type="ECO:0000256" key="8">
    <source>
        <dbReference type="ARBA" id="ARBA00022989"/>
    </source>
</evidence>
<dbReference type="InterPro" id="IPR036097">
    <property type="entry name" value="HisK_dim/P_sf"/>
</dbReference>
<dbReference type="SUPFAM" id="SSF55874">
    <property type="entry name" value="ATPase domain of HSP90 chaperone/DNA topoisomerase II/histidine kinase"/>
    <property type="match status" value="1"/>
</dbReference>
<keyword evidence="9 10" id="KW-0472">Membrane</keyword>
<dbReference type="NCBIfam" id="NF038389">
    <property type="entry name" value="ArsS_fam_HK"/>
    <property type="match status" value="1"/>
</dbReference>
<evidence type="ECO:0000313" key="11">
    <source>
        <dbReference type="EMBL" id="CAA6808449.1"/>
    </source>
</evidence>
<dbReference type="InterPro" id="IPR036890">
    <property type="entry name" value="HATPase_C_sf"/>
</dbReference>
<dbReference type="SUPFAM" id="SSF47384">
    <property type="entry name" value="Homodimeric domain of signal transducing histidine kinase"/>
    <property type="match status" value="1"/>
</dbReference>
<comment type="subcellular location">
    <subcellularLocation>
        <location evidence="2">Membrane</location>
        <topology evidence="2">Multi-pass membrane protein</topology>
    </subcellularLocation>
</comment>
<keyword evidence="6 10" id="KW-0812">Transmembrane</keyword>
<evidence type="ECO:0000256" key="10">
    <source>
        <dbReference type="SAM" id="Phobius"/>
    </source>
</evidence>
<dbReference type="InterPro" id="IPR050398">
    <property type="entry name" value="HssS/ArlS-like"/>
</dbReference>
<dbReference type="PANTHER" id="PTHR45528">
    <property type="entry name" value="SENSOR HISTIDINE KINASE CPXA"/>
    <property type="match status" value="1"/>
</dbReference>